<proteinExistence type="inferred from homology"/>
<dbReference type="InterPro" id="IPR000971">
    <property type="entry name" value="Globin"/>
</dbReference>
<reference evidence="3 4" key="2">
    <citation type="submission" date="2018-11" db="EMBL/GenBank/DDBJ databases">
        <authorList>
            <consortium name="Pathogen Informatics"/>
        </authorList>
    </citation>
    <scope>NUCLEOTIDE SEQUENCE [LARGE SCALE GENOMIC DNA]</scope>
</reference>
<dbReference type="STRING" id="27835.A0A0N4Y6W3"/>
<keyword evidence="1" id="KW-0813">Transport</keyword>
<dbReference type="SUPFAM" id="SSF46458">
    <property type="entry name" value="Globin-like"/>
    <property type="match status" value="1"/>
</dbReference>
<dbReference type="InterPro" id="IPR044399">
    <property type="entry name" value="Mb-like_M"/>
</dbReference>
<accession>A0A0N4Y6W3</accession>
<dbReference type="PROSITE" id="PS01033">
    <property type="entry name" value="GLOBIN"/>
    <property type="match status" value="1"/>
</dbReference>
<dbReference type="GO" id="GO:0019825">
    <property type="term" value="F:oxygen binding"/>
    <property type="evidence" value="ECO:0007669"/>
    <property type="project" value="InterPro"/>
</dbReference>
<sequence length="208" mass="23947">MMIKKLLRMIGCRSRQSDAVPRLTQTEIMALKEMWKKAKERDVGQRILFALIEHRPQFREYFGIPVGANSLEDLQHCKQFQVQAYRIQNFLDTAVSTLGFCPLDSVLEMAHRIGQIHFYRGVNFGADNWLAFKKVAVEEITKDIVQKELTIILNDDHSMKLLRRDDSLLEMCQNGNVPAAGVLGWEKLMGAIIREMKRDEHSADLVLC</sequence>
<gene>
    <name evidence="3" type="ORF">NBR_LOCUS11856</name>
</gene>
<evidence type="ECO:0000313" key="3">
    <source>
        <dbReference type="EMBL" id="VDL75445.1"/>
    </source>
</evidence>
<dbReference type="WBParaSite" id="NBR_0001185501-mRNA-1">
    <property type="protein sequence ID" value="NBR_0001185501-mRNA-1"/>
    <property type="gene ID" value="NBR_0001185501"/>
</dbReference>
<organism evidence="5">
    <name type="scientific">Nippostrongylus brasiliensis</name>
    <name type="common">Rat hookworm</name>
    <dbReference type="NCBI Taxonomy" id="27835"/>
    <lineage>
        <taxon>Eukaryota</taxon>
        <taxon>Metazoa</taxon>
        <taxon>Ecdysozoa</taxon>
        <taxon>Nematoda</taxon>
        <taxon>Chromadorea</taxon>
        <taxon>Rhabditida</taxon>
        <taxon>Rhabditina</taxon>
        <taxon>Rhabditomorpha</taxon>
        <taxon>Strongyloidea</taxon>
        <taxon>Heligmosomidae</taxon>
        <taxon>Nippostrongylus</taxon>
    </lineage>
</organism>
<keyword evidence="4" id="KW-1185">Reference proteome</keyword>
<keyword evidence="1" id="KW-0349">Heme</keyword>
<evidence type="ECO:0000256" key="1">
    <source>
        <dbReference type="RuleBase" id="RU000356"/>
    </source>
</evidence>
<dbReference type="Proteomes" id="UP000271162">
    <property type="component" value="Unassembled WGS sequence"/>
</dbReference>
<comment type="similarity">
    <text evidence="1">Belongs to the globin family.</text>
</comment>
<dbReference type="CDD" id="cd01040">
    <property type="entry name" value="Mb-like"/>
    <property type="match status" value="1"/>
</dbReference>
<dbReference type="Gene3D" id="1.10.490.10">
    <property type="entry name" value="Globins"/>
    <property type="match status" value="1"/>
</dbReference>
<reference evidence="5" key="1">
    <citation type="submission" date="2017-02" db="UniProtKB">
        <authorList>
            <consortium name="WormBaseParasite"/>
        </authorList>
    </citation>
    <scope>IDENTIFICATION</scope>
</reference>
<dbReference type="AlphaFoldDB" id="A0A0N4Y6W3"/>
<name>A0A0N4Y6W3_NIPBR</name>
<dbReference type="GO" id="GO:0005344">
    <property type="term" value="F:oxygen carrier activity"/>
    <property type="evidence" value="ECO:0007669"/>
    <property type="project" value="UniProtKB-KW"/>
</dbReference>
<dbReference type="InterPro" id="IPR012292">
    <property type="entry name" value="Globin/Proto"/>
</dbReference>
<dbReference type="Pfam" id="PF00042">
    <property type="entry name" value="Globin"/>
    <property type="match status" value="1"/>
</dbReference>
<dbReference type="EMBL" id="UYSL01020615">
    <property type="protein sequence ID" value="VDL75445.1"/>
    <property type="molecule type" value="Genomic_DNA"/>
</dbReference>
<dbReference type="InterPro" id="IPR009050">
    <property type="entry name" value="Globin-like_sf"/>
</dbReference>
<keyword evidence="1" id="KW-0479">Metal-binding</keyword>
<dbReference type="GO" id="GO:0020037">
    <property type="term" value="F:heme binding"/>
    <property type="evidence" value="ECO:0007669"/>
    <property type="project" value="InterPro"/>
</dbReference>
<feature type="domain" description="Globin" evidence="2">
    <location>
        <begin position="22"/>
        <end position="201"/>
    </location>
</feature>
<evidence type="ECO:0000313" key="4">
    <source>
        <dbReference type="Proteomes" id="UP000271162"/>
    </source>
</evidence>
<evidence type="ECO:0000313" key="5">
    <source>
        <dbReference type="WBParaSite" id="NBR_0001185501-mRNA-1"/>
    </source>
</evidence>
<keyword evidence="1" id="KW-0408">Iron</keyword>
<protein>
    <submittedName>
        <fullName evidence="5">GLOBIN domain-containing protein</fullName>
    </submittedName>
</protein>
<keyword evidence="1" id="KW-0561">Oxygen transport</keyword>
<evidence type="ECO:0000259" key="2">
    <source>
        <dbReference type="PROSITE" id="PS01033"/>
    </source>
</evidence>